<dbReference type="HAMAP" id="MF_00463">
    <property type="entry name" value="RsxB_RnfB"/>
    <property type="match status" value="1"/>
</dbReference>
<comment type="caution">
    <text evidence="10">Lacks conserved residue(s) required for the propagation of feature annotation.</text>
</comment>
<keyword evidence="8 10" id="KW-0411">Iron-sulfur</keyword>
<keyword evidence="5 10" id="KW-1278">Translocase</keyword>
<dbReference type="PROSITE" id="PS00198">
    <property type="entry name" value="4FE4S_FER_1"/>
    <property type="match status" value="1"/>
</dbReference>
<gene>
    <name evidence="10" type="primary">rnfB</name>
    <name evidence="14" type="ORF">M3P05_09355</name>
</gene>
<keyword evidence="2 10" id="KW-0004">4Fe-4S</keyword>
<feature type="binding site" evidence="10">
    <location>
        <position position="136"/>
    </location>
    <ligand>
        <name>[4Fe-4S] cluster</name>
        <dbReference type="ChEBI" id="CHEBI:49883"/>
        <label>2</label>
    </ligand>
</feature>
<dbReference type="SUPFAM" id="SSF54862">
    <property type="entry name" value="4Fe-4S ferredoxins"/>
    <property type="match status" value="2"/>
</dbReference>
<evidence type="ECO:0000256" key="3">
    <source>
        <dbReference type="ARBA" id="ARBA00022723"/>
    </source>
</evidence>
<keyword evidence="15" id="KW-1185">Reference proteome</keyword>
<feature type="binding site" evidence="10">
    <location>
        <position position="48"/>
    </location>
    <ligand>
        <name>[4Fe-4S] cluster</name>
        <dbReference type="ChEBI" id="CHEBI:49883"/>
        <label>1</label>
    </ligand>
</feature>
<dbReference type="Pfam" id="PF04060">
    <property type="entry name" value="FeS"/>
    <property type="match status" value="1"/>
</dbReference>
<feature type="domain" description="4Fe-4S" evidence="13">
    <location>
        <begin position="31"/>
        <end position="90"/>
    </location>
</feature>
<keyword evidence="10" id="KW-1003">Cell membrane</keyword>
<keyword evidence="1 10" id="KW-0813">Transport</keyword>
<keyword evidence="10" id="KW-0997">Cell inner membrane</keyword>
<dbReference type="Gene3D" id="1.10.15.40">
    <property type="entry name" value="Electron transport complex subunit B, putative Fe-S cluster"/>
    <property type="match status" value="1"/>
</dbReference>
<dbReference type="PANTHER" id="PTHR43560">
    <property type="entry name" value="ION-TRANSLOCATING OXIDOREDUCTASE COMPLEX SUBUNIT B"/>
    <property type="match status" value="1"/>
</dbReference>
<feature type="transmembrane region" description="Helical" evidence="11">
    <location>
        <begin position="6"/>
        <end position="25"/>
    </location>
</feature>
<evidence type="ECO:0000313" key="15">
    <source>
        <dbReference type="Proteomes" id="UP001203338"/>
    </source>
</evidence>
<sequence length="287" mass="30021">MTITSATVFMAALGGLLAVLLVLANKRLYVYEDPRIEEVENLLPSANCGACGQPGCKAFAEGLVEGKFSPSQCTANSADMNGLIASTLGVGLGAQEKKLARLACAGGNHVAWQRARYKGLDGCRAADIVAGGGKGCSWGCLGMADCSHACTFDAISMDDNGLPVVDEEKCTGCGDCVTACPRGLFSIHPENHKLWVACKNLEHGEAAEADCDVACNACTRCAADAPAGVIAMTNNLATIDYSKNDKLTRQVTDRCPTGAIVWLDKGKVHKGEAARKVLRKDALPVAR</sequence>
<organism evidence="14 15">
    <name type="scientific">Parendozoicomonas callyspongiae</name>
    <dbReference type="NCBI Taxonomy" id="2942213"/>
    <lineage>
        <taxon>Bacteria</taxon>
        <taxon>Pseudomonadati</taxon>
        <taxon>Pseudomonadota</taxon>
        <taxon>Gammaproteobacteria</taxon>
        <taxon>Oceanospirillales</taxon>
        <taxon>Endozoicomonadaceae</taxon>
        <taxon>Parendozoicomonas</taxon>
    </lineage>
</organism>
<dbReference type="PROSITE" id="PS51656">
    <property type="entry name" value="4FE4S"/>
    <property type="match status" value="1"/>
</dbReference>
<feature type="domain" description="4Fe-4S ferredoxin-type" evidence="12">
    <location>
        <begin position="205"/>
        <end position="235"/>
    </location>
</feature>
<feature type="binding site" evidence="10">
    <location>
        <position position="146"/>
    </location>
    <ligand>
        <name>[4Fe-4S] cluster</name>
        <dbReference type="ChEBI" id="CHEBI:49883"/>
        <label>2</label>
    </ligand>
</feature>
<comment type="subcellular location">
    <subcellularLocation>
        <location evidence="10">Cell inner membrane</location>
    </subcellularLocation>
</comment>
<keyword evidence="6 10" id="KW-0249">Electron transport</keyword>
<dbReference type="Gene3D" id="3.30.70.20">
    <property type="match status" value="1"/>
</dbReference>
<name>A0ABT0PFI5_9GAMM</name>
<evidence type="ECO:0000256" key="9">
    <source>
        <dbReference type="ARBA" id="ARBA00023136"/>
    </source>
</evidence>
<protein>
    <recommendedName>
        <fullName evidence="10">Ion-translocating oxidoreductase complex subunit B</fullName>
        <ecNumber evidence="10">7.-.-.-</ecNumber>
    </recommendedName>
    <alternativeName>
        <fullName evidence="10">Rnf electron transport complex subunit B</fullName>
    </alternativeName>
</protein>
<accession>A0ABT0PFI5</accession>
<keyword evidence="11" id="KW-0812">Transmembrane</keyword>
<dbReference type="PANTHER" id="PTHR43560:SF1">
    <property type="entry name" value="ION-TRANSLOCATING OXIDOREDUCTASE COMPLEX SUBUNIT B"/>
    <property type="match status" value="1"/>
</dbReference>
<feature type="region of interest" description="Hydrophobic" evidence="10">
    <location>
        <begin position="1"/>
        <end position="25"/>
    </location>
</feature>
<feature type="binding site" evidence="10">
    <location>
        <position position="150"/>
    </location>
    <ligand>
        <name>[4Fe-4S] cluster</name>
        <dbReference type="ChEBI" id="CHEBI:49883"/>
        <label>3</label>
    </ligand>
</feature>
<dbReference type="RefSeq" id="WP_249699294.1">
    <property type="nucleotide sequence ID" value="NZ_JAMFLX010000010.1"/>
</dbReference>
<comment type="caution">
    <text evidence="14">The sequence shown here is derived from an EMBL/GenBank/DDBJ whole genome shotgun (WGS) entry which is preliminary data.</text>
</comment>
<evidence type="ECO:0000256" key="11">
    <source>
        <dbReference type="SAM" id="Phobius"/>
    </source>
</evidence>
<feature type="binding site" evidence="10">
    <location>
        <position position="73"/>
    </location>
    <ligand>
        <name>[4Fe-4S] cluster</name>
        <dbReference type="ChEBI" id="CHEBI:49883"/>
        <label>1</label>
    </ligand>
</feature>
<comment type="function">
    <text evidence="10">Part of a membrane-bound complex that couples electron transfer with translocation of ions across the membrane.</text>
</comment>
<evidence type="ECO:0000259" key="12">
    <source>
        <dbReference type="PROSITE" id="PS51379"/>
    </source>
</evidence>
<keyword evidence="4 10" id="KW-0677">Repeat</keyword>
<dbReference type="Pfam" id="PF12837">
    <property type="entry name" value="Fer4_6"/>
    <property type="match status" value="1"/>
</dbReference>
<evidence type="ECO:0000259" key="13">
    <source>
        <dbReference type="PROSITE" id="PS51656"/>
    </source>
</evidence>
<dbReference type="InterPro" id="IPR017896">
    <property type="entry name" value="4Fe4S_Fe-S-bd"/>
</dbReference>
<evidence type="ECO:0000256" key="5">
    <source>
        <dbReference type="ARBA" id="ARBA00022967"/>
    </source>
</evidence>
<evidence type="ECO:0000256" key="8">
    <source>
        <dbReference type="ARBA" id="ARBA00023014"/>
    </source>
</evidence>
<evidence type="ECO:0000256" key="6">
    <source>
        <dbReference type="ARBA" id="ARBA00022982"/>
    </source>
</evidence>
<reference evidence="14 15" key="1">
    <citation type="submission" date="2022-05" db="EMBL/GenBank/DDBJ databases">
        <authorList>
            <person name="Park J.-S."/>
        </authorList>
    </citation>
    <scope>NUCLEOTIDE SEQUENCE [LARGE SCALE GENOMIC DNA]</scope>
    <source>
        <strain evidence="14 15">2012CJ34-2</strain>
    </source>
</reference>
<keyword evidence="9 10" id="KW-0472">Membrane</keyword>
<evidence type="ECO:0000256" key="7">
    <source>
        <dbReference type="ARBA" id="ARBA00023004"/>
    </source>
</evidence>
<keyword evidence="11" id="KW-1133">Transmembrane helix</keyword>
<proteinExistence type="inferred from homology"/>
<dbReference type="Proteomes" id="UP001203338">
    <property type="component" value="Unassembled WGS sequence"/>
</dbReference>
<feature type="binding site" evidence="10">
    <location>
        <position position="176"/>
    </location>
    <ligand>
        <name>[4Fe-4S] cluster</name>
        <dbReference type="ChEBI" id="CHEBI:49883"/>
        <label>3</label>
    </ligand>
</feature>
<keyword evidence="7 10" id="KW-0408">Iron</keyword>
<evidence type="ECO:0000256" key="1">
    <source>
        <dbReference type="ARBA" id="ARBA00022448"/>
    </source>
</evidence>
<evidence type="ECO:0000313" key="14">
    <source>
        <dbReference type="EMBL" id="MCL6270139.1"/>
    </source>
</evidence>
<feature type="domain" description="4Fe-4S ferredoxin-type" evidence="12">
    <location>
        <begin position="161"/>
        <end position="190"/>
    </location>
</feature>
<evidence type="ECO:0000256" key="4">
    <source>
        <dbReference type="ARBA" id="ARBA00022737"/>
    </source>
</evidence>
<dbReference type="InterPro" id="IPR017900">
    <property type="entry name" value="4Fe4S_Fe_S_CS"/>
</dbReference>
<feature type="binding site" evidence="10">
    <location>
        <position position="140"/>
    </location>
    <ligand>
        <name>[4Fe-4S] cluster</name>
        <dbReference type="ChEBI" id="CHEBI:49883"/>
        <label>2</label>
    </ligand>
</feature>
<dbReference type="InterPro" id="IPR007202">
    <property type="entry name" value="4Fe-4S_dom"/>
</dbReference>
<feature type="binding site" evidence="10">
    <location>
        <position position="173"/>
    </location>
    <ligand>
        <name>[4Fe-4S] cluster</name>
        <dbReference type="ChEBI" id="CHEBI:49883"/>
        <label>3</label>
    </ligand>
</feature>
<comment type="similarity">
    <text evidence="10">Belongs to the 4Fe4S bacterial-type ferredoxin family. RnfB subfamily.</text>
</comment>
<comment type="cofactor">
    <cofactor evidence="10">
        <name>[4Fe-4S] cluster</name>
        <dbReference type="ChEBI" id="CHEBI:49883"/>
    </cofactor>
    <text evidence="10">Binds 3 [4Fe-4S] clusters.</text>
</comment>
<dbReference type="InterPro" id="IPR010207">
    <property type="entry name" value="Elect_transpt_cplx_RnfB/RsxB"/>
</dbReference>
<dbReference type="EMBL" id="JAMFLX010000010">
    <property type="protein sequence ID" value="MCL6270139.1"/>
    <property type="molecule type" value="Genomic_DNA"/>
</dbReference>
<evidence type="ECO:0000256" key="2">
    <source>
        <dbReference type="ARBA" id="ARBA00022485"/>
    </source>
</evidence>
<dbReference type="EC" id="7.-.-.-" evidence="10"/>
<dbReference type="PROSITE" id="PS51379">
    <property type="entry name" value="4FE4S_FER_2"/>
    <property type="match status" value="2"/>
</dbReference>
<keyword evidence="3 10" id="KW-0479">Metal-binding</keyword>
<feature type="binding site" evidence="10">
    <location>
        <position position="170"/>
    </location>
    <ligand>
        <name>[4Fe-4S] cluster</name>
        <dbReference type="ChEBI" id="CHEBI:49883"/>
        <label>3</label>
    </ligand>
</feature>
<evidence type="ECO:0000256" key="10">
    <source>
        <dbReference type="HAMAP-Rule" id="MF_00463"/>
    </source>
</evidence>
<dbReference type="InterPro" id="IPR050395">
    <property type="entry name" value="4Fe4S_Ferredoxin_RnfB"/>
</dbReference>
<feature type="binding site" evidence="10">
    <location>
        <position position="56"/>
    </location>
    <ligand>
        <name>[4Fe-4S] cluster</name>
        <dbReference type="ChEBI" id="CHEBI:49883"/>
        <label>1</label>
    </ligand>
</feature>
<feature type="binding site" evidence="10">
    <location>
        <position position="51"/>
    </location>
    <ligand>
        <name>[4Fe-4S] cluster</name>
        <dbReference type="ChEBI" id="CHEBI:49883"/>
        <label>1</label>
    </ligand>
</feature>
<comment type="subunit">
    <text evidence="10">The complex is composed of six subunits: RnfA, RnfB, RnfC, RnfD, RnfE and RnfG.</text>
</comment>
<feature type="binding site" evidence="10">
    <location>
        <position position="180"/>
    </location>
    <ligand>
        <name>[4Fe-4S] cluster</name>
        <dbReference type="ChEBI" id="CHEBI:49883"/>
        <label>2</label>
    </ligand>
</feature>